<organism evidence="3 4">
    <name type="scientific">Microthlaspi erraticum</name>
    <dbReference type="NCBI Taxonomy" id="1685480"/>
    <lineage>
        <taxon>Eukaryota</taxon>
        <taxon>Viridiplantae</taxon>
        <taxon>Streptophyta</taxon>
        <taxon>Embryophyta</taxon>
        <taxon>Tracheophyta</taxon>
        <taxon>Spermatophyta</taxon>
        <taxon>Magnoliopsida</taxon>
        <taxon>eudicotyledons</taxon>
        <taxon>Gunneridae</taxon>
        <taxon>Pentapetalae</taxon>
        <taxon>rosids</taxon>
        <taxon>malvids</taxon>
        <taxon>Brassicales</taxon>
        <taxon>Brassicaceae</taxon>
        <taxon>Coluteocarpeae</taxon>
        <taxon>Microthlaspi</taxon>
    </lineage>
</organism>
<dbReference type="AlphaFoldDB" id="A0A6D2KEU6"/>
<comment type="caution">
    <text evidence="3">The sequence shown here is derived from an EMBL/GenBank/DDBJ whole genome shotgun (WGS) entry which is preliminary data.</text>
</comment>
<evidence type="ECO:0000313" key="3">
    <source>
        <dbReference type="EMBL" id="CAA7055545.1"/>
    </source>
</evidence>
<dbReference type="InterPro" id="IPR001810">
    <property type="entry name" value="F-box_dom"/>
</dbReference>
<feature type="domain" description="F-box" evidence="1">
    <location>
        <begin position="17"/>
        <end position="56"/>
    </location>
</feature>
<dbReference type="PANTHER" id="PTHR33127:SF5">
    <property type="entry name" value="TRANSMEMBRANE PROTEIN"/>
    <property type="match status" value="1"/>
</dbReference>
<dbReference type="InterPro" id="IPR005174">
    <property type="entry name" value="KIB1-4_b-propeller"/>
</dbReference>
<dbReference type="Proteomes" id="UP000467841">
    <property type="component" value="Unassembled WGS sequence"/>
</dbReference>
<keyword evidence="4" id="KW-1185">Reference proteome</keyword>
<dbReference type="SUPFAM" id="SSF81383">
    <property type="entry name" value="F-box domain"/>
    <property type="match status" value="1"/>
</dbReference>
<dbReference type="OrthoDB" id="1863935at2759"/>
<reference evidence="3" key="1">
    <citation type="submission" date="2020-01" db="EMBL/GenBank/DDBJ databases">
        <authorList>
            <person name="Mishra B."/>
        </authorList>
    </citation>
    <scope>NUCLEOTIDE SEQUENCE [LARGE SCALE GENOMIC DNA]</scope>
</reference>
<evidence type="ECO:0000259" key="2">
    <source>
        <dbReference type="Pfam" id="PF03478"/>
    </source>
</evidence>
<dbReference type="PANTHER" id="PTHR33127">
    <property type="entry name" value="TRANSMEMBRANE PROTEIN"/>
    <property type="match status" value="1"/>
</dbReference>
<dbReference type="InterPro" id="IPR015915">
    <property type="entry name" value="Kelch-typ_b-propeller"/>
</dbReference>
<evidence type="ECO:0000259" key="1">
    <source>
        <dbReference type="Pfam" id="PF00646"/>
    </source>
</evidence>
<gene>
    <name evidence="3" type="ORF">MERR_LOCUS42781</name>
</gene>
<dbReference type="InterPro" id="IPR036047">
    <property type="entry name" value="F-box-like_dom_sf"/>
</dbReference>
<dbReference type="SUPFAM" id="SSF117281">
    <property type="entry name" value="Kelch motif"/>
    <property type="match status" value="1"/>
</dbReference>
<accession>A0A6D2KEU6</accession>
<dbReference type="Pfam" id="PF03478">
    <property type="entry name" value="Beta-prop_KIB1-4"/>
    <property type="match status" value="1"/>
</dbReference>
<name>A0A6D2KEU6_9BRAS</name>
<dbReference type="EMBL" id="CACVBM020001607">
    <property type="protein sequence ID" value="CAA7055545.1"/>
    <property type="molecule type" value="Genomic_DNA"/>
</dbReference>
<proteinExistence type="predicted"/>
<evidence type="ECO:0000313" key="4">
    <source>
        <dbReference type="Proteomes" id="UP000467841"/>
    </source>
</evidence>
<feature type="domain" description="KIB1-4 beta-propeller" evidence="2">
    <location>
        <begin position="77"/>
        <end position="297"/>
    </location>
</feature>
<protein>
    <submittedName>
        <fullName evidence="3">Uncharacterized protein</fullName>
    </submittedName>
</protein>
<sequence length="338" mass="38973">MVETRSMKKKRKSKNYSNLPFDLTLLIMQQLSFKDNIRASVVCKTWNEACVSVRVKDPTPWLMVFPKDEEACQLYELFDPSLEKTHTCKSPLELRGSHVEHCRDGWLLISDKDLTKTLFFNPFTQERIDLPWPDMCPTHPLAFSCAPTSNSCVIFSVYEIKKGSIIIKLYNLATKVCTPLTLPHRLPLRGGFEHVVFSNGVFYCLNDVGWLGMFSISTNSWSVLPRLRTPKCDYTSPCRFMTEYQGDILLIYTNKDEDFKVTRYLKLDLANRKWKDDRTLKGLSFFLSFKSTLTTNGDLVETKRTDQFVVVYGKQPSGNNIDKKMSQGMTTVSCYFKT</sequence>
<dbReference type="CDD" id="cd09917">
    <property type="entry name" value="F-box_SF"/>
    <property type="match status" value="1"/>
</dbReference>
<dbReference type="Pfam" id="PF00646">
    <property type="entry name" value="F-box"/>
    <property type="match status" value="1"/>
</dbReference>
<dbReference type="Gene3D" id="1.20.1280.50">
    <property type="match status" value="1"/>
</dbReference>